<sequence length="362" mass="40742">MQKFNCSNCGHIVYFQNVHCVRCGSPLGFLPERLTMSALQPTPDNELETIGEQPLRVHYCSNSQHGVCNWLMRRGDLSGLCRACDLNRTIPNLSDNGSTAAWAALEDAKKRLIYALMRLSLPFDEEIDGKPGLKFDFVSGAMTGHADGLITVNLAEADAVERERARQLFAEPYRSLLGHLRHESGHYYWTILVDRTPHIDKFRRLFGDERIDYECALSQYRAAGPPTDWQSSYVSAYASSHPWEDWAETWAHYLHIIDAVDTAEANGITLANDQDSANRFDSYSAEAFDALIERWVPLTLALNSLSRSMGHQDFYPFVNPSAALEKMAFVHGLVQAVGKERAVRRASGWHGEQKVLPNLSNH</sequence>
<dbReference type="InterPro" id="IPR031321">
    <property type="entry name" value="UCP012641"/>
</dbReference>
<name>A0A0D6JHB8_9HYPH</name>
<dbReference type="RefSeq" id="WP_076605346.1">
    <property type="nucleotide sequence ID" value="NZ_LN829118.1"/>
</dbReference>
<dbReference type="EMBL" id="LN829119">
    <property type="protein sequence ID" value="CPR20116.1"/>
    <property type="molecule type" value="Genomic_DNA"/>
</dbReference>
<evidence type="ECO:0000313" key="3">
    <source>
        <dbReference type="Proteomes" id="UP000033187"/>
    </source>
</evidence>
<dbReference type="Pfam" id="PF15887">
    <property type="entry name" value="Peptidase_Mx"/>
    <property type="match status" value="1"/>
</dbReference>
<proteinExistence type="predicted"/>
<dbReference type="KEGG" id="fiy:BN1229_v1_2463"/>
<evidence type="ECO:0000313" key="2">
    <source>
        <dbReference type="EMBL" id="CPR20116.1"/>
    </source>
</evidence>
<dbReference type="KEGG" id="fil:BN1229_v1_3459"/>
<dbReference type="Gene3D" id="3.40.390.70">
    <property type="match status" value="1"/>
</dbReference>
<dbReference type="PIRSF" id="PIRSF012641">
    <property type="entry name" value="UCP012641"/>
    <property type="match status" value="1"/>
</dbReference>
<dbReference type="InterPro" id="IPR011201">
    <property type="entry name" value="Zinc-ribbon_6_bact"/>
</dbReference>
<accession>A0A0D6JHB8</accession>
<dbReference type="OrthoDB" id="256753at2"/>
<dbReference type="Proteomes" id="UP000033187">
    <property type="component" value="Chromosome 1"/>
</dbReference>
<feature type="domain" description="Zinc-ribbon" evidence="1">
    <location>
        <begin position="4"/>
        <end position="95"/>
    </location>
</feature>
<gene>
    <name evidence="2" type="ORF">YBN1229_v1_2463</name>
</gene>
<protein>
    <recommendedName>
        <fullName evidence="1">Zinc-ribbon domain-containing protein</fullName>
    </recommendedName>
</protein>
<organism evidence="2 3">
    <name type="scientific">Candidatus Filomicrobium marinum</name>
    <dbReference type="NCBI Taxonomy" id="1608628"/>
    <lineage>
        <taxon>Bacteria</taxon>
        <taxon>Pseudomonadati</taxon>
        <taxon>Pseudomonadota</taxon>
        <taxon>Alphaproteobacteria</taxon>
        <taxon>Hyphomicrobiales</taxon>
        <taxon>Hyphomicrobiaceae</taxon>
        <taxon>Filomicrobium</taxon>
    </lineage>
</organism>
<reference evidence="3" key="1">
    <citation type="submission" date="2015-02" db="EMBL/GenBank/DDBJ databases">
        <authorList>
            <person name="Chooi Y.-H."/>
        </authorList>
    </citation>
    <scope>NUCLEOTIDE SEQUENCE [LARGE SCALE GENOMIC DNA]</scope>
    <source>
        <strain evidence="3">strain Y</strain>
    </source>
</reference>
<dbReference type="AlphaFoldDB" id="A0A0D6JHB8"/>
<dbReference type="Pfam" id="PF10005">
    <property type="entry name" value="Zn_ribbon_DZR_6"/>
    <property type="match status" value="1"/>
</dbReference>
<keyword evidence="3" id="KW-1185">Reference proteome</keyword>
<evidence type="ECO:0000259" key="1">
    <source>
        <dbReference type="Pfam" id="PF10005"/>
    </source>
</evidence>